<dbReference type="EMBL" id="QNRQ01000020">
    <property type="protein sequence ID" value="RBP35103.1"/>
    <property type="molecule type" value="Genomic_DNA"/>
</dbReference>
<dbReference type="EC" id="2.3.1.178" evidence="3 8"/>
<dbReference type="GO" id="GO:0033816">
    <property type="term" value="F:diaminobutyrate acetyltransferase activity"/>
    <property type="evidence" value="ECO:0007669"/>
    <property type="project" value="UniProtKB-EC"/>
</dbReference>
<proteinExistence type="inferred from homology"/>
<reference evidence="10 11" key="1">
    <citation type="submission" date="2018-06" db="EMBL/GenBank/DDBJ databases">
        <title>Genomic Encyclopedia of Type Strains, Phase IV (KMG-IV): sequencing the most valuable type-strain genomes for metagenomic binning, comparative biology and taxonomic classification.</title>
        <authorList>
            <person name="Goeker M."/>
        </authorList>
    </citation>
    <scope>NUCLEOTIDE SEQUENCE [LARGE SCALE GENOMIC DNA]</scope>
    <source>
        <strain evidence="10 11">DSM 25520</strain>
    </source>
</reference>
<evidence type="ECO:0000256" key="8">
    <source>
        <dbReference type="RuleBase" id="RU365045"/>
    </source>
</evidence>
<evidence type="ECO:0000313" key="10">
    <source>
        <dbReference type="EMBL" id="RBP35103.1"/>
    </source>
</evidence>
<dbReference type="UniPathway" id="UPA00067">
    <property type="reaction ID" value="UER00122"/>
</dbReference>
<dbReference type="Proteomes" id="UP000253628">
    <property type="component" value="Unassembled WGS sequence"/>
</dbReference>
<evidence type="ECO:0000256" key="6">
    <source>
        <dbReference type="ARBA" id="ARBA00023315"/>
    </source>
</evidence>
<dbReference type="SUPFAM" id="SSF55729">
    <property type="entry name" value="Acyl-CoA N-acyltransferases (Nat)"/>
    <property type="match status" value="1"/>
</dbReference>
<dbReference type="GO" id="GO:0019491">
    <property type="term" value="P:ectoine biosynthetic process"/>
    <property type="evidence" value="ECO:0007669"/>
    <property type="project" value="UniProtKB-UniPathway"/>
</dbReference>
<gene>
    <name evidence="8" type="primary">ectA</name>
    <name evidence="10" type="ORF">DFR37_12030</name>
</gene>
<dbReference type="NCBIfam" id="TIGR02406">
    <property type="entry name" value="ectoine_EctA"/>
    <property type="match status" value="1"/>
</dbReference>
<dbReference type="InterPro" id="IPR012772">
    <property type="entry name" value="Ectoine_EctA"/>
</dbReference>
<comment type="function">
    <text evidence="8">Catalyzes the acetylation of L-2,4-diaminobutyrate (DABA) to gamma-N-acetyl-alpha,gamma-diaminobutyric acid (ADABA) with acetyl coenzyme A.</text>
</comment>
<comment type="catalytic activity">
    <reaction evidence="7 8">
        <text>L-2,4-diaminobutanoate + acetyl-CoA = (2S)-4-acetamido-2-aminobutanoate + CoA + H(+)</text>
        <dbReference type="Rhea" id="RHEA:16901"/>
        <dbReference type="ChEBI" id="CHEBI:15378"/>
        <dbReference type="ChEBI" id="CHEBI:57287"/>
        <dbReference type="ChEBI" id="CHEBI:57288"/>
        <dbReference type="ChEBI" id="CHEBI:58761"/>
        <dbReference type="ChEBI" id="CHEBI:58929"/>
        <dbReference type="EC" id="2.3.1.178"/>
    </reaction>
</comment>
<evidence type="ECO:0000256" key="1">
    <source>
        <dbReference type="ARBA" id="ARBA00004978"/>
    </source>
</evidence>
<dbReference type="InterPro" id="IPR016181">
    <property type="entry name" value="Acyl_CoA_acyltransferase"/>
</dbReference>
<dbReference type="AlphaFoldDB" id="A0A366H080"/>
<keyword evidence="11" id="KW-1185">Reference proteome</keyword>
<comment type="similarity">
    <text evidence="2 8">Belongs to the acetyltransferase family. EctA subfamily.</text>
</comment>
<dbReference type="InterPro" id="IPR000182">
    <property type="entry name" value="GNAT_dom"/>
</dbReference>
<evidence type="ECO:0000259" key="9">
    <source>
        <dbReference type="PROSITE" id="PS51186"/>
    </source>
</evidence>
<comment type="pathway">
    <text evidence="1 8">Amine and polyamine biosynthesis; ectoine biosynthesis; L-ectoine from L-aspartate 4-semialdehyde: step 2/3.</text>
</comment>
<dbReference type="PROSITE" id="PS51186">
    <property type="entry name" value="GNAT"/>
    <property type="match status" value="1"/>
</dbReference>
<keyword evidence="6 8" id="KW-0012">Acyltransferase</keyword>
<accession>A0A366H080</accession>
<evidence type="ECO:0000256" key="5">
    <source>
        <dbReference type="ARBA" id="ARBA00022679"/>
    </source>
</evidence>
<evidence type="ECO:0000256" key="3">
    <source>
        <dbReference type="ARBA" id="ARBA00012355"/>
    </source>
</evidence>
<organism evidence="10 11">
    <name type="scientific">Eoetvoesiella caeni</name>
    <dbReference type="NCBI Taxonomy" id="645616"/>
    <lineage>
        <taxon>Bacteria</taxon>
        <taxon>Pseudomonadati</taxon>
        <taxon>Pseudomonadota</taxon>
        <taxon>Betaproteobacteria</taxon>
        <taxon>Burkholderiales</taxon>
        <taxon>Alcaligenaceae</taxon>
        <taxon>Eoetvoesiella</taxon>
    </lineage>
</organism>
<keyword evidence="5 8" id="KW-0808">Transferase</keyword>
<feature type="domain" description="N-acetyltransferase" evidence="9">
    <location>
        <begin position="1"/>
        <end position="157"/>
    </location>
</feature>
<dbReference type="Gene3D" id="3.40.630.30">
    <property type="match status" value="1"/>
</dbReference>
<dbReference type="Pfam" id="PF00583">
    <property type="entry name" value="Acetyltransf_1"/>
    <property type="match status" value="1"/>
</dbReference>
<protein>
    <recommendedName>
        <fullName evidence="4 8">L-2,4-diaminobutyric acid acetyltransferase</fullName>
        <shortName evidence="8">DABA acetyltransferase</shortName>
        <ecNumber evidence="3 8">2.3.1.178</ecNumber>
    </recommendedName>
</protein>
<evidence type="ECO:0000256" key="7">
    <source>
        <dbReference type="ARBA" id="ARBA00048924"/>
    </source>
</evidence>
<evidence type="ECO:0000313" key="11">
    <source>
        <dbReference type="Proteomes" id="UP000253628"/>
    </source>
</evidence>
<name>A0A366H080_9BURK</name>
<evidence type="ECO:0000256" key="2">
    <source>
        <dbReference type="ARBA" id="ARBA00010712"/>
    </source>
</evidence>
<comment type="caution">
    <text evidence="10">The sequence shown here is derived from an EMBL/GenBank/DDBJ whole genome shotgun (WGS) entry which is preliminary data.</text>
</comment>
<evidence type="ECO:0000256" key="4">
    <source>
        <dbReference type="ARBA" id="ARBA00017935"/>
    </source>
</evidence>
<sequence>MVLRSPERSDAHAVHGLIQQCPPLDLNSVYTYLLLSEHFADTCLVALRGGQLDGFVSAYLPPQKTDVLFVWQVAVHQRARGLGLGGHLLRSLLARPAARQARYVETTVGPDNASSRRMFQGLAGHLNAPMHESLLFDRSLFGPSAHEDERLIRIGPF</sequence>